<name>A0A6H5H2L3_9HEMI</name>
<keyword evidence="5" id="KW-1185">Reference proteome</keyword>
<feature type="compositionally biased region" description="Basic and acidic residues" evidence="1">
    <location>
        <begin position="156"/>
        <end position="170"/>
    </location>
</feature>
<evidence type="ECO:0000313" key="5">
    <source>
        <dbReference type="Proteomes" id="UP000479000"/>
    </source>
</evidence>
<gene>
    <name evidence="3" type="ORF">NTEN_LOCUS16381</name>
    <name evidence="4" type="ORF">NTEN_LOCUS16384</name>
</gene>
<reference evidence="3 5" key="1">
    <citation type="submission" date="2020-02" db="EMBL/GenBank/DDBJ databases">
        <authorList>
            <person name="Ferguson B K."/>
        </authorList>
    </citation>
    <scope>NUCLEOTIDE SEQUENCE [LARGE SCALE GENOMIC DNA]</scope>
</reference>
<dbReference type="OrthoDB" id="6627519at2759"/>
<dbReference type="EMBL" id="CADCXU010024157">
    <property type="protein sequence ID" value="CAB0011429.1"/>
    <property type="molecule type" value="Genomic_DNA"/>
</dbReference>
<accession>A0A6H5H2L3</accession>
<evidence type="ECO:0000256" key="1">
    <source>
        <dbReference type="SAM" id="MobiDB-lite"/>
    </source>
</evidence>
<protein>
    <recommendedName>
        <fullName evidence="2">DUF4797 domain-containing protein</fullName>
    </recommendedName>
</protein>
<evidence type="ECO:0000313" key="3">
    <source>
        <dbReference type="EMBL" id="CAB0011429.1"/>
    </source>
</evidence>
<organism evidence="3 5">
    <name type="scientific">Nesidiocoris tenuis</name>
    <dbReference type="NCBI Taxonomy" id="355587"/>
    <lineage>
        <taxon>Eukaryota</taxon>
        <taxon>Metazoa</taxon>
        <taxon>Ecdysozoa</taxon>
        <taxon>Arthropoda</taxon>
        <taxon>Hexapoda</taxon>
        <taxon>Insecta</taxon>
        <taxon>Pterygota</taxon>
        <taxon>Neoptera</taxon>
        <taxon>Paraneoptera</taxon>
        <taxon>Hemiptera</taxon>
        <taxon>Heteroptera</taxon>
        <taxon>Panheteroptera</taxon>
        <taxon>Cimicomorpha</taxon>
        <taxon>Miridae</taxon>
        <taxon>Dicyphina</taxon>
        <taxon>Nesidiocoris</taxon>
    </lineage>
</organism>
<feature type="region of interest" description="Disordered" evidence="1">
    <location>
        <begin position="50"/>
        <end position="130"/>
    </location>
</feature>
<dbReference type="Proteomes" id="UP000479000">
    <property type="component" value="Unassembled WGS sequence"/>
</dbReference>
<dbReference type="AlphaFoldDB" id="A0A6H5H2L3"/>
<feature type="domain" description="DUF4797" evidence="2">
    <location>
        <begin position="125"/>
        <end position="151"/>
    </location>
</feature>
<evidence type="ECO:0000313" key="4">
    <source>
        <dbReference type="EMBL" id="CAB0011433.1"/>
    </source>
</evidence>
<dbReference type="Pfam" id="PF16051">
    <property type="entry name" value="DUF4797"/>
    <property type="match status" value="1"/>
</dbReference>
<feature type="compositionally biased region" description="Low complexity" evidence="1">
    <location>
        <begin position="83"/>
        <end position="100"/>
    </location>
</feature>
<evidence type="ECO:0000259" key="2">
    <source>
        <dbReference type="Pfam" id="PF16051"/>
    </source>
</evidence>
<feature type="region of interest" description="Disordered" evidence="1">
    <location>
        <begin position="145"/>
        <end position="170"/>
    </location>
</feature>
<feature type="non-terminal residue" evidence="3">
    <location>
        <position position="1"/>
    </location>
</feature>
<dbReference type="InterPro" id="IPR032050">
    <property type="entry name" value="DUF4797"/>
</dbReference>
<dbReference type="EMBL" id="CADCXU010024161">
    <property type="protein sequence ID" value="CAB0011433.1"/>
    <property type="molecule type" value="Genomic_DNA"/>
</dbReference>
<sequence>SAQEDLEALKDDAHLFNALGLSDGHTLEKDIELQPAVNSTKKLSKLMVQPTAMPEPSLRGARLFRAIGRRLAKQNSEEDSADSESSSDSGSSANNNSQQNTLRRMMASLSIRSSPSKRSHEGGSRKILRQPITYTYMRGMSGLPTIRVPKAGTMRAPRDAKDARRVSCHT</sequence>
<proteinExistence type="predicted"/>